<dbReference type="PANTHER" id="PTHR47331:SF4">
    <property type="entry name" value="PEPTIDASE S1 DOMAIN-CONTAINING PROTEIN"/>
    <property type="match status" value="1"/>
</dbReference>
<reference evidence="1" key="1">
    <citation type="submission" date="2025-08" db="UniProtKB">
        <authorList>
            <consortium name="RefSeq"/>
        </authorList>
    </citation>
    <scope>IDENTIFICATION</scope>
    <source>
        <tissue evidence="1">Whole insect</tissue>
    </source>
</reference>
<organism evidence="1">
    <name type="scientific">Diabrotica virgifera virgifera</name>
    <name type="common">western corn rootworm</name>
    <dbReference type="NCBI Taxonomy" id="50390"/>
    <lineage>
        <taxon>Eukaryota</taxon>
        <taxon>Metazoa</taxon>
        <taxon>Ecdysozoa</taxon>
        <taxon>Arthropoda</taxon>
        <taxon>Hexapoda</taxon>
        <taxon>Insecta</taxon>
        <taxon>Pterygota</taxon>
        <taxon>Neoptera</taxon>
        <taxon>Endopterygota</taxon>
        <taxon>Coleoptera</taxon>
        <taxon>Polyphaga</taxon>
        <taxon>Cucujiformia</taxon>
        <taxon>Chrysomeloidea</taxon>
        <taxon>Chrysomelidae</taxon>
        <taxon>Galerucinae</taxon>
        <taxon>Diabroticina</taxon>
        <taxon>Diabroticites</taxon>
        <taxon>Diabrotica</taxon>
    </lineage>
</organism>
<dbReference type="Pfam" id="PF05380">
    <property type="entry name" value="Peptidase_A17"/>
    <property type="match status" value="1"/>
</dbReference>
<dbReference type="RefSeq" id="XP_028154915.1">
    <property type="nucleotide sequence ID" value="XM_028299114.1"/>
</dbReference>
<accession>A0A6P7HGW5</accession>
<dbReference type="GO" id="GO:0071897">
    <property type="term" value="P:DNA biosynthetic process"/>
    <property type="evidence" value="ECO:0007669"/>
    <property type="project" value="UniProtKB-ARBA"/>
</dbReference>
<dbReference type="InterPro" id="IPR043502">
    <property type="entry name" value="DNA/RNA_pol_sf"/>
</dbReference>
<gene>
    <name evidence="1" type="primary">LOC114348569</name>
</gene>
<sequence length="585" mass="66583">MGKVNISKPPTLTSLFCQVEDTVSLDQQIKKFWELEAVPEVFCLAPDDAKVENMFMNTYTREHSGRFVVDLPFKEENPVFPNIRSLALSRFYSLERRLQKSPELYDQYRTFMKEFVELGHMEPVTIICTILINFRLHGYVITADISKVYRQILINPTQTDYQGVLWRSNNSEPVRINRVVYGLSCSPYLAIRCLHQLANDDGDSFPLAAEALKTGTYVDDIVSSCPSFENALALRDELIALLAKGGFELKKWSSNVPDLLKGLAVSDLAIKPLTFNDDISSKTLKVLGLEWDASSDTFAFKVQVLDSSCTKRHLLSNLAKIFDPLGFLSPITFLIKHLIQRIWTQKIGWDDAPSKEIIRLWKKYIDDVAYLSKLNLPRRLLIDDILRLEVHCFGDASEKGYCAVLYFRCLSPSGQPFVSFVTAKSKVAPINKGLTIPRLELSAAVLVARLVSFVSSVIKDKVEIKDIYCYSDSAVTLRWLQSSPNQWKTFESNRVAYVQDSAVTLRWLQSSPHHWKTFVSNRVAYVQERVASSCWHYVPSEENPADIGSRGCLPSELINCSKWWEGPTFSHSDPLTFFELNSNEY</sequence>
<dbReference type="AlphaFoldDB" id="A0A6P7HGW5"/>
<dbReference type="SUPFAM" id="SSF56672">
    <property type="entry name" value="DNA/RNA polymerases"/>
    <property type="match status" value="1"/>
</dbReference>
<proteinExistence type="predicted"/>
<name>A0A6P7HGW5_DIAVI</name>
<dbReference type="InterPro" id="IPR008042">
    <property type="entry name" value="Retrotrans_Pao"/>
</dbReference>
<dbReference type="PANTHER" id="PTHR47331">
    <property type="entry name" value="PHD-TYPE DOMAIN-CONTAINING PROTEIN"/>
    <property type="match status" value="1"/>
</dbReference>
<dbReference type="InParanoid" id="A0A6P7HGW5"/>
<protein>
    <submittedName>
        <fullName evidence="1">Uncharacterized protein LOC114348569</fullName>
    </submittedName>
</protein>
<evidence type="ECO:0000313" key="1">
    <source>
        <dbReference type="RefSeq" id="XP_028154915.1"/>
    </source>
</evidence>